<dbReference type="InterPro" id="IPR021409">
    <property type="entry name" value="DUF3047"/>
</dbReference>
<dbReference type="RefSeq" id="WP_131478707.1">
    <property type="nucleotide sequence ID" value="NZ_SJDL01000003.1"/>
</dbReference>
<proteinExistence type="predicted"/>
<comment type="caution">
    <text evidence="1">The sequence shown here is derived from an EMBL/GenBank/DDBJ whole genome shotgun (WGS) entry which is preliminary data.</text>
</comment>
<evidence type="ECO:0000313" key="1">
    <source>
        <dbReference type="EMBL" id="TBW58757.1"/>
    </source>
</evidence>
<dbReference type="EMBL" id="SJDL01000003">
    <property type="protein sequence ID" value="TBW58757.1"/>
    <property type="molecule type" value="Genomic_DNA"/>
</dbReference>
<evidence type="ECO:0000313" key="2">
    <source>
        <dbReference type="Proteomes" id="UP000313645"/>
    </source>
</evidence>
<sequence>MSYHLPLLTSALLGLSLLAFPAVGGGERVDIGRFSAGDLTGWETGVYDGRTRYELRPVDDRMVLYADSRGTASGLYYQTHVNLDRTPYLNWSWKVDNILDNPDERERSGDDYPARLFVVFSDGLSFWNAQVIDYVWSSSQASGSEWPNAYAANVRMIAVHAGSADVGRWVSEKRNVLADYRHLFGARPGAVDVVALMTDTDNTQLSAQAWYGDIWFSED</sequence>
<protein>
    <submittedName>
        <fullName evidence="1">DUF3047 domain-containing protein</fullName>
    </submittedName>
</protein>
<name>A0ABY1ZPH7_9GAMM</name>
<organism evidence="1 2">
    <name type="scientific">Marinobacter halodurans</name>
    <dbReference type="NCBI Taxonomy" id="2528979"/>
    <lineage>
        <taxon>Bacteria</taxon>
        <taxon>Pseudomonadati</taxon>
        <taxon>Pseudomonadota</taxon>
        <taxon>Gammaproteobacteria</taxon>
        <taxon>Pseudomonadales</taxon>
        <taxon>Marinobacteraceae</taxon>
        <taxon>Marinobacter</taxon>
    </lineage>
</organism>
<dbReference type="Pfam" id="PF11249">
    <property type="entry name" value="DUF3047"/>
    <property type="match status" value="1"/>
</dbReference>
<dbReference type="Proteomes" id="UP000313645">
    <property type="component" value="Unassembled WGS sequence"/>
</dbReference>
<accession>A0ABY1ZPH7</accession>
<gene>
    <name evidence="1" type="ORF">EZI54_02490</name>
</gene>
<reference evidence="1 2" key="1">
    <citation type="submission" date="2019-02" db="EMBL/GenBank/DDBJ databases">
        <title>Marinobacter halodurans sp. nov., a marine bacterium isolated from sea tidal flat.</title>
        <authorList>
            <person name="Yoo Y."/>
            <person name="Lee D.W."/>
            <person name="Kim B.S."/>
            <person name="Kim J.-J."/>
        </authorList>
    </citation>
    <scope>NUCLEOTIDE SEQUENCE [LARGE SCALE GENOMIC DNA]</scope>
    <source>
        <strain evidence="1 2">YJ-S3-2</strain>
    </source>
</reference>
<keyword evidence="2" id="KW-1185">Reference proteome</keyword>